<dbReference type="SUPFAM" id="SSF48452">
    <property type="entry name" value="TPR-like"/>
    <property type="match status" value="1"/>
</dbReference>
<feature type="domain" description="Bacterial transcriptional activator" evidence="3">
    <location>
        <begin position="103"/>
        <end position="227"/>
    </location>
</feature>
<dbReference type="InterPro" id="IPR041664">
    <property type="entry name" value="AAA_16"/>
</dbReference>
<dbReference type="InterPro" id="IPR011990">
    <property type="entry name" value="TPR-like_helical_dom_sf"/>
</dbReference>
<keyword evidence="1" id="KW-0547">Nucleotide-binding</keyword>
<gene>
    <name evidence="4" type="ORF">GCM10022262_24890</name>
</gene>
<dbReference type="Gene3D" id="1.10.10.10">
    <property type="entry name" value="Winged helix-like DNA-binding domain superfamily/Winged helix DNA-binding domain"/>
    <property type="match status" value="1"/>
</dbReference>
<dbReference type="SUPFAM" id="SSF52540">
    <property type="entry name" value="P-loop containing nucleoside triphosphate hydrolases"/>
    <property type="match status" value="1"/>
</dbReference>
<organism evidence="4 5">
    <name type="scientific">Georgenia daeguensis</name>
    <dbReference type="NCBI Taxonomy" id="908355"/>
    <lineage>
        <taxon>Bacteria</taxon>
        <taxon>Bacillati</taxon>
        <taxon>Actinomycetota</taxon>
        <taxon>Actinomycetes</taxon>
        <taxon>Micrococcales</taxon>
        <taxon>Bogoriellaceae</taxon>
        <taxon>Georgenia</taxon>
    </lineage>
</organism>
<accession>A0ABP8EVX0</accession>
<evidence type="ECO:0000259" key="3">
    <source>
        <dbReference type="SMART" id="SM01043"/>
    </source>
</evidence>
<evidence type="ECO:0000313" key="4">
    <source>
        <dbReference type="EMBL" id="GAA4288129.1"/>
    </source>
</evidence>
<dbReference type="InterPro" id="IPR036388">
    <property type="entry name" value="WH-like_DNA-bd_sf"/>
</dbReference>
<evidence type="ECO:0000256" key="2">
    <source>
        <dbReference type="ARBA" id="ARBA00022840"/>
    </source>
</evidence>
<keyword evidence="2" id="KW-0067">ATP-binding</keyword>
<dbReference type="Proteomes" id="UP001499841">
    <property type="component" value="Unassembled WGS sequence"/>
</dbReference>
<dbReference type="PANTHER" id="PTHR16305">
    <property type="entry name" value="TESTICULAR SOLUBLE ADENYLYL CYCLASE"/>
    <property type="match status" value="1"/>
</dbReference>
<dbReference type="InterPro" id="IPR027417">
    <property type="entry name" value="P-loop_NTPase"/>
</dbReference>
<comment type="caution">
    <text evidence="4">The sequence shown here is derived from an EMBL/GenBank/DDBJ whole genome shotgun (WGS) entry which is preliminary data.</text>
</comment>
<dbReference type="Gene3D" id="1.25.40.10">
    <property type="entry name" value="Tetratricopeptide repeat domain"/>
    <property type="match status" value="2"/>
</dbReference>
<protein>
    <submittedName>
        <fullName evidence="4">LuxR family transcriptional regulator</fullName>
    </submittedName>
</protein>
<dbReference type="Pfam" id="PF13191">
    <property type="entry name" value="AAA_16"/>
    <property type="match status" value="1"/>
</dbReference>
<dbReference type="EMBL" id="BAABBA010000011">
    <property type="protein sequence ID" value="GAA4288129.1"/>
    <property type="molecule type" value="Genomic_DNA"/>
</dbReference>
<dbReference type="Pfam" id="PF03704">
    <property type="entry name" value="BTAD"/>
    <property type="match status" value="1"/>
</dbReference>
<proteinExistence type="predicted"/>
<keyword evidence="5" id="KW-1185">Reference proteome</keyword>
<dbReference type="SMART" id="SM01043">
    <property type="entry name" value="BTAD"/>
    <property type="match status" value="1"/>
</dbReference>
<dbReference type="PANTHER" id="PTHR16305:SF28">
    <property type="entry name" value="GUANYLATE CYCLASE DOMAIN-CONTAINING PROTEIN"/>
    <property type="match status" value="1"/>
</dbReference>
<evidence type="ECO:0000313" key="5">
    <source>
        <dbReference type="Proteomes" id="UP001499841"/>
    </source>
</evidence>
<sequence>MAVDVRITLLGGFSLDVDGEPVPRASWSRRPAAHLVQLLALAPGHRLHREQVMDALWPEADVVAAAPRLHKAAHYARRAMGHPDSLVLQDELVELWPGAEVAVDAETFERAATDALGRGDPDACGRAADLSTGELLPGEPYEEWAEEPRERLRALRLDVLRAARRWAAVVDADPADEDAHLHLAADAMRAGDPATALRQLERLERALRRELGAAPGPRAHALRQKAIEQFRGSAVVPVRETDLVGRDDELARLDRLLGAVQRGRGQVLFASGPPGIGKSAMLVRLERGASARGMRVGAGLAARTAADWPYAPVLEALSDLCRHHPALLDGLPDPLREEIERAMSGRHQEWDGAGGHQRLYVAAVELLRLAAAGNGAVLTIDNVDEADVASLRLLHHLARATAGEKVLVAVAHGTGPPPALAQVRASLLARDQATTLDLRPLSPSASRALVCQHVDDPAMVEALVETGDGVPFALVETARAAARGERDPWSAVLAPRGVPAAVLDTLACAAVLGNEFDADELAAVAGLDEDGVGDAVRAGVTHGLLVRTATGLAFRHGMLRDQLRARLDGPAHRAVQLRAARAVESAGGSAARIAHHLVEAGRPEEAVPWALTAAETHAALGAYRDALALLDRVRPAATGEQLARLLALRAALLSAAGHPDAVDAHREALAHATDPASVRELRTNLSKAALLGGDLETATISLEGLELDGRDQRADAELLIARGHVHLFSGDLHAAREDAELAKRHVLLAAGSPTAAFDLVSFEALLAHYDGKFFHRLHSELRRGAERPQLVTGIFDSHLCVAEYVLYGPTPYEEVMALADSLRESAERSGVRRAVAFAATLGGEAALLQGDLEAADRRLSEAVELHHGTGSLVGESHSLQRLAEVRMVTGDRPSARRLLARSLPLARWSHMARCLLPPIYGTQIQLAAGDGQVAVVDEAVTAMGADDHCFFCSIMLELPAATAYADAGDLVAARRHLEAAESSAARWDSIGWNAAVLEARAHVAAAEGDRSAAAGMRARAADMFTLAGQELDARRLRHGAADVPRSA</sequence>
<name>A0ABP8EVX0_9MICO</name>
<reference evidence="5" key="1">
    <citation type="journal article" date="2019" name="Int. J. Syst. Evol. Microbiol.">
        <title>The Global Catalogue of Microorganisms (GCM) 10K type strain sequencing project: providing services to taxonomists for standard genome sequencing and annotation.</title>
        <authorList>
            <consortium name="The Broad Institute Genomics Platform"/>
            <consortium name="The Broad Institute Genome Sequencing Center for Infectious Disease"/>
            <person name="Wu L."/>
            <person name="Ma J."/>
        </authorList>
    </citation>
    <scope>NUCLEOTIDE SEQUENCE [LARGE SCALE GENOMIC DNA]</scope>
    <source>
        <strain evidence="5">JCM 17459</strain>
    </source>
</reference>
<dbReference type="InterPro" id="IPR005158">
    <property type="entry name" value="BTAD"/>
</dbReference>
<evidence type="ECO:0000256" key="1">
    <source>
        <dbReference type="ARBA" id="ARBA00022741"/>
    </source>
</evidence>